<name>A0A6C2C224_9LACO</name>
<dbReference type="AlphaFoldDB" id="A0A6C2C224"/>
<evidence type="ECO:0000313" key="1">
    <source>
        <dbReference type="EMBL" id="TYC47994.1"/>
    </source>
</evidence>
<dbReference type="Proteomes" id="UP000371977">
    <property type="component" value="Unassembled WGS sequence"/>
</dbReference>
<reference evidence="1 2" key="1">
    <citation type="submission" date="2019-01" db="EMBL/GenBank/DDBJ databases">
        <title>Weissella sp. nov., a novel lactic acid bacterium isolated from animal feces.</title>
        <authorList>
            <person name="Wang L.-T."/>
        </authorList>
    </citation>
    <scope>NUCLEOTIDE SEQUENCE [LARGE SCALE GENOMIC DNA]</scope>
    <source>
        <strain evidence="1 2">8H-2</strain>
    </source>
</reference>
<gene>
    <name evidence="1" type="ORF">ESZ50_10210</name>
</gene>
<protein>
    <submittedName>
        <fullName evidence="1">Uncharacterized protein</fullName>
    </submittedName>
</protein>
<dbReference type="EMBL" id="SDGZ01000025">
    <property type="protein sequence ID" value="TYC47994.1"/>
    <property type="molecule type" value="Genomic_DNA"/>
</dbReference>
<organism evidence="1 2">
    <name type="scientific">Weissella muntiaci</name>
    <dbReference type="NCBI Taxonomy" id="2508881"/>
    <lineage>
        <taxon>Bacteria</taxon>
        <taxon>Bacillati</taxon>
        <taxon>Bacillota</taxon>
        <taxon>Bacilli</taxon>
        <taxon>Lactobacillales</taxon>
        <taxon>Lactobacillaceae</taxon>
        <taxon>Weissella</taxon>
    </lineage>
</organism>
<dbReference type="RefSeq" id="WP_148623661.1">
    <property type="nucleotide sequence ID" value="NZ_SDGZ01000025.1"/>
</dbReference>
<evidence type="ECO:0000313" key="2">
    <source>
        <dbReference type="Proteomes" id="UP000371977"/>
    </source>
</evidence>
<dbReference type="OrthoDB" id="192171at2"/>
<sequence>MIQFYLRYNVAKHAPVGVFNSKGSQQDCVDIPVAVEEIAEATKFIFINIHYSDNQIEITSLLPVDDLKDRVFMVKTNAINSLESYAAVALEELIEQLNHGTATTHDGVQPTTEYMYIGEHYQWSVIPW</sequence>
<accession>A0A6C2C224</accession>
<comment type="caution">
    <text evidence="1">The sequence shown here is derived from an EMBL/GenBank/DDBJ whole genome shotgun (WGS) entry which is preliminary data.</text>
</comment>
<keyword evidence="2" id="KW-1185">Reference proteome</keyword>
<proteinExistence type="predicted"/>